<feature type="chain" id="PRO_5020418547" evidence="1">
    <location>
        <begin position="25"/>
        <end position="123"/>
    </location>
</feature>
<dbReference type="EMBL" id="NXIE01000002">
    <property type="protein sequence ID" value="RXK13218.1"/>
    <property type="molecule type" value="Genomic_DNA"/>
</dbReference>
<dbReference type="RefSeq" id="WP_129061039.1">
    <property type="nucleotide sequence ID" value="NZ_NXIE01000002.1"/>
</dbReference>
<accession>A0A4Q1AWL4</accession>
<comment type="caution">
    <text evidence="2">The sequence shown here is derived from an EMBL/GenBank/DDBJ whole genome shotgun (WGS) entry which is preliminary data.</text>
</comment>
<dbReference type="OrthoDB" id="5344177at2"/>
<keyword evidence="1" id="KW-0732">Signal</keyword>
<dbReference type="Proteomes" id="UP000289718">
    <property type="component" value="Unassembled WGS sequence"/>
</dbReference>
<name>A0A4Q1AWL4_9BACT</name>
<evidence type="ECO:0000313" key="3">
    <source>
        <dbReference type="Proteomes" id="UP000289718"/>
    </source>
</evidence>
<sequence>MKIFLISILLLNISFATNIRSAFAIGIFDEDGNGENIQHIRKTKKNYNGTCFSKVFVNGNYGSNTPMVKIGNSIGHLQSTKSIYNKYKIKTGEVLLFKHYGVKSGYIKVWILDKLYDSRVFIK</sequence>
<dbReference type="AlphaFoldDB" id="A0A4Q1AWL4"/>
<feature type="signal peptide" evidence="1">
    <location>
        <begin position="1"/>
        <end position="24"/>
    </location>
</feature>
<reference evidence="2 3" key="1">
    <citation type="submission" date="2017-09" db="EMBL/GenBank/DDBJ databases">
        <title>Genomics of the genus Arcobacter.</title>
        <authorList>
            <person name="Perez-Cataluna A."/>
            <person name="Figueras M.J."/>
            <person name="Salas-Masso N."/>
        </authorList>
    </citation>
    <scope>NUCLEOTIDE SEQUENCE [LARGE SCALE GENOMIC DNA]</scope>
    <source>
        <strain evidence="2 3">F156-34</strain>
    </source>
</reference>
<evidence type="ECO:0000313" key="2">
    <source>
        <dbReference type="EMBL" id="RXK13218.1"/>
    </source>
</evidence>
<protein>
    <submittedName>
        <fullName evidence="2">Uncharacterized protein</fullName>
    </submittedName>
</protein>
<keyword evidence="3" id="KW-1185">Reference proteome</keyword>
<evidence type="ECO:0000256" key="1">
    <source>
        <dbReference type="SAM" id="SignalP"/>
    </source>
</evidence>
<gene>
    <name evidence="2" type="ORF">CP965_05310</name>
</gene>
<organism evidence="2 3">
    <name type="scientific">Halarcobacter mediterraneus</name>
    <dbReference type="NCBI Taxonomy" id="2023153"/>
    <lineage>
        <taxon>Bacteria</taxon>
        <taxon>Pseudomonadati</taxon>
        <taxon>Campylobacterota</taxon>
        <taxon>Epsilonproteobacteria</taxon>
        <taxon>Campylobacterales</taxon>
        <taxon>Arcobacteraceae</taxon>
        <taxon>Halarcobacter</taxon>
    </lineage>
</organism>
<proteinExistence type="predicted"/>